<sequence length="304" mass="33799">MDPALCSLETCSIEDAYITYQPTIAGNSVYIALFGILLVIQAVQTPLYRMWWFSGSMLIGLLLEVMGYAARIVFHDDPFNFDFFLMNLICLSLAPVFFCAALYFLLGRIIIVYRGEDISRLRPRNYAIFFVSCDGLALVLQSAGGAITSVADDNSTRTIGVNIMIAGLAFQVAALTLFITLTSEFAFRLRRRSRRQQSSIADGESRQDDFALIREKRGWKVFLLSLCLATLTVYTRSIFRVVELNGGFDSELANDEIAFMVLEGGMISITCLCLTVMHPGSALGQRSHKEKVVQLLETAPMSPT</sequence>
<feature type="transmembrane region" description="Helical" evidence="5">
    <location>
        <begin position="126"/>
        <end position="151"/>
    </location>
</feature>
<evidence type="ECO:0000256" key="5">
    <source>
        <dbReference type="SAM" id="Phobius"/>
    </source>
</evidence>
<evidence type="ECO:0000313" key="7">
    <source>
        <dbReference type="Proteomes" id="UP001610335"/>
    </source>
</evidence>
<evidence type="ECO:0000256" key="3">
    <source>
        <dbReference type="ARBA" id="ARBA00022989"/>
    </source>
</evidence>
<keyword evidence="4 5" id="KW-0472">Membrane</keyword>
<protein>
    <submittedName>
        <fullName evidence="6">RTA1 like protein-domain-containing protein</fullName>
    </submittedName>
</protein>
<dbReference type="Proteomes" id="UP001610335">
    <property type="component" value="Unassembled WGS sequence"/>
</dbReference>
<evidence type="ECO:0000256" key="4">
    <source>
        <dbReference type="ARBA" id="ARBA00023136"/>
    </source>
</evidence>
<keyword evidence="7" id="KW-1185">Reference proteome</keyword>
<proteinExistence type="predicted"/>
<feature type="transmembrane region" description="Helical" evidence="5">
    <location>
        <begin position="163"/>
        <end position="187"/>
    </location>
</feature>
<feature type="transmembrane region" description="Helical" evidence="5">
    <location>
        <begin position="83"/>
        <end position="106"/>
    </location>
</feature>
<evidence type="ECO:0000256" key="1">
    <source>
        <dbReference type="ARBA" id="ARBA00004141"/>
    </source>
</evidence>
<keyword evidence="2 5" id="KW-0812">Transmembrane</keyword>
<dbReference type="PANTHER" id="PTHR31465">
    <property type="entry name" value="PROTEIN RTA1-RELATED"/>
    <property type="match status" value="1"/>
</dbReference>
<evidence type="ECO:0000256" key="2">
    <source>
        <dbReference type="ARBA" id="ARBA00022692"/>
    </source>
</evidence>
<gene>
    <name evidence="6" type="ORF">BDW59DRAFT_148886</name>
</gene>
<feature type="transmembrane region" description="Helical" evidence="5">
    <location>
        <begin position="259"/>
        <end position="277"/>
    </location>
</feature>
<name>A0ABR4I8E2_9EURO</name>
<accession>A0ABR4I8E2</accession>
<evidence type="ECO:0000313" key="6">
    <source>
        <dbReference type="EMBL" id="KAL2823242.1"/>
    </source>
</evidence>
<keyword evidence="3 5" id="KW-1133">Transmembrane helix</keyword>
<dbReference type="Pfam" id="PF04479">
    <property type="entry name" value="RTA1"/>
    <property type="match status" value="1"/>
</dbReference>
<feature type="transmembrane region" description="Helical" evidence="5">
    <location>
        <begin position="50"/>
        <end position="71"/>
    </location>
</feature>
<dbReference type="InterPro" id="IPR007568">
    <property type="entry name" value="RTA1"/>
</dbReference>
<comment type="caution">
    <text evidence="6">The sequence shown here is derived from an EMBL/GenBank/DDBJ whole genome shotgun (WGS) entry which is preliminary data.</text>
</comment>
<comment type="subcellular location">
    <subcellularLocation>
        <location evidence="1">Membrane</location>
        <topology evidence="1">Multi-pass membrane protein</topology>
    </subcellularLocation>
</comment>
<feature type="transmembrane region" description="Helical" evidence="5">
    <location>
        <begin position="24"/>
        <end position="43"/>
    </location>
</feature>
<dbReference type="PANTHER" id="PTHR31465:SF30">
    <property type="entry name" value="DOMAIN PROTEIN, PUTATIVE-RELATED"/>
    <property type="match status" value="1"/>
</dbReference>
<dbReference type="EMBL" id="JBFXLS010000054">
    <property type="protein sequence ID" value="KAL2823242.1"/>
    <property type="molecule type" value="Genomic_DNA"/>
</dbReference>
<reference evidence="6 7" key="1">
    <citation type="submission" date="2024-07" db="EMBL/GenBank/DDBJ databases">
        <title>Section-level genome sequencing and comparative genomics of Aspergillus sections Usti and Cavernicolus.</title>
        <authorList>
            <consortium name="Lawrence Berkeley National Laboratory"/>
            <person name="Nybo J.L."/>
            <person name="Vesth T.C."/>
            <person name="Theobald S."/>
            <person name="Frisvad J.C."/>
            <person name="Larsen T.O."/>
            <person name="Kjaerboelling I."/>
            <person name="Rothschild-Mancinelli K."/>
            <person name="Lyhne E.K."/>
            <person name="Kogle M.E."/>
            <person name="Barry K."/>
            <person name="Clum A."/>
            <person name="Na H."/>
            <person name="Ledsgaard L."/>
            <person name="Lin J."/>
            <person name="Lipzen A."/>
            <person name="Kuo A."/>
            <person name="Riley R."/>
            <person name="Mondo S."/>
            <person name="LaButti K."/>
            <person name="Haridas S."/>
            <person name="Pangalinan J."/>
            <person name="Salamov A.A."/>
            <person name="Simmons B.A."/>
            <person name="Magnuson J.K."/>
            <person name="Chen J."/>
            <person name="Drula E."/>
            <person name="Henrissat B."/>
            <person name="Wiebenga A."/>
            <person name="Lubbers R.J."/>
            <person name="Gomes A.C."/>
            <person name="Makela M.R."/>
            <person name="Stajich J."/>
            <person name="Grigoriev I.V."/>
            <person name="Mortensen U.H."/>
            <person name="De vries R.P."/>
            <person name="Baker S.E."/>
            <person name="Andersen M.R."/>
        </authorList>
    </citation>
    <scope>NUCLEOTIDE SEQUENCE [LARGE SCALE GENOMIC DNA]</scope>
    <source>
        <strain evidence="6 7">CBS 600.67</strain>
    </source>
</reference>
<feature type="transmembrane region" description="Helical" evidence="5">
    <location>
        <begin position="221"/>
        <end position="239"/>
    </location>
</feature>
<organism evidence="6 7">
    <name type="scientific">Aspergillus cavernicola</name>
    <dbReference type="NCBI Taxonomy" id="176166"/>
    <lineage>
        <taxon>Eukaryota</taxon>
        <taxon>Fungi</taxon>
        <taxon>Dikarya</taxon>
        <taxon>Ascomycota</taxon>
        <taxon>Pezizomycotina</taxon>
        <taxon>Eurotiomycetes</taxon>
        <taxon>Eurotiomycetidae</taxon>
        <taxon>Eurotiales</taxon>
        <taxon>Aspergillaceae</taxon>
        <taxon>Aspergillus</taxon>
        <taxon>Aspergillus subgen. Nidulantes</taxon>
    </lineage>
</organism>